<gene>
    <name evidence="1" type="ORF">AGLY_017594</name>
</gene>
<dbReference type="Proteomes" id="UP000475862">
    <property type="component" value="Unassembled WGS sequence"/>
</dbReference>
<accession>A0A6G0SVL9</accession>
<sequence length="183" mass="21707">MWRFAPTNCNFTNKINPSISARDKKMRYCMKRWRRTTNIYYGDRVKIRAHQRAGTAADNTSSASPVICYSYNLVNRKRIDIYIFFTSTNNYNKGFTLINHKCYSFIYLHALVTISPVAGVNRRYLLQKSSDVNTVRNKELIIMPDKIIRQTSLALLVPKCRRLYSAWLSKFYEENYNFFFFKN</sequence>
<comment type="caution">
    <text evidence="1">The sequence shown here is derived from an EMBL/GenBank/DDBJ whole genome shotgun (WGS) entry which is preliminary data.</text>
</comment>
<dbReference type="AlphaFoldDB" id="A0A6G0SVL9"/>
<dbReference type="EMBL" id="VYZN01001718">
    <property type="protein sequence ID" value="KAE9522004.1"/>
    <property type="molecule type" value="Genomic_DNA"/>
</dbReference>
<evidence type="ECO:0000313" key="1">
    <source>
        <dbReference type="EMBL" id="KAE9522004.1"/>
    </source>
</evidence>
<protein>
    <submittedName>
        <fullName evidence="1">Uncharacterized protein</fullName>
    </submittedName>
</protein>
<keyword evidence="2" id="KW-1185">Reference proteome</keyword>
<evidence type="ECO:0000313" key="2">
    <source>
        <dbReference type="Proteomes" id="UP000475862"/>
    </source>
</evidence>
<organism evidence="1 2">
    <name type="scientific">Aphis glycines</name>
    <name type="common">Soybean aphid</name>
    <dbReference type="NCBI Taxonomy" id="307491"/>
    <lineage>
        <taxon>Eukaryota</taxon>
        <taxon>Metazoa</taxon>
        <taxon>Ecdysozoa</taxon>
        <taxon>Arthropoda</taxon>
        <taxon>Hexapoda</taxon>
        <taxon>Insecta</taxon>
        <taxon>Pterygota</taxon>
        <taxon>Neoptera</taxon>
        <taxon>Paraneoptera</taxon>
        <taxon>Hemiptera</taxon>
        <taxon>Sternorrhyncha</taxon>
        <taxon>Aphidomorpha</taxon>
        <taxon>Aphidoidea</taxon>
        <taxon>Aphididae</taxon>
        <taxon>Aphidini</taxon>
        <taxon>Aphis</taxon>
        <taxon>Aphis</taxon>
    </lineage>
</organism>
<name>A0A6G0SVL9_APHGL</name>
<proteinExistence type="predicted"/>
<reference evidence="1 2" key="1">
    <citation type="submission" date="2019-08" db="EMBL/GenBank/DDBJ databases">
        <title>The genome of the soybean aphid Biotype 1, its phylome, world population structure and adaptation to the North American continent.</title>
        <authorList>
            <person name="Giordano R."/>
            <person name="Donthu R.K."/>
            <person name="Hernandez A.G."/>
            <person name="Wright C.L."/>
            <person name="Zimin A.V."/>
        </authorList>
    </citation>
    <scope>NUCLEOTIDE SEQUENCE [LARGE SCALE GENOMIC DNA]</scope>
    <source>
        <tissue evidence="1">Whole aphids</tissue>
    </source>
</reference>